<comment type="caution">
    <text evidence="2">The sequence shown here is derived from an EMBL/GenBank/DDBJ whole genome shotgun (WGS) entry which is preliminary data.</text>
</comment>
<evidence type="ECO:0000313" key="2">
    <source>
        <dbReference type="EMBL" id="MFC6591700.1"/>
    </source>
</evidence>
<keyword evidence="3" id="KW-1185">Reference proteome</keyword>
<protein>
    <submittedName>
        <fullName evidence="2">Uncharacterized protein</fullName>
    </submittedName>
</protein>
<sequence length="175" mass="19394">MKQVYTVRAHRTETKYDAKDNLISLLDVQVPADAVEFLRSAHYAQEHKDVTFNLRVVNATDGDYRTLKFTSKGSKMKDFVPVATLQKWADSHDDLNSLFDYGLELELQVEVRERNQDGPGLFDEGEETETLQAGVLNAPKGVLALPGGEDIEDAEFEEADQKEAQEGSSDGGDAA</sequence>
<dbReference type="RefSeq" id="WP_380082706.1">
    <property type="nucleotide sequence ID" value="NZ_JBHSWD010000001.1"/>
</dbReference>
<dbReference type="Proteomes" id="UP001596297">
    <property type="component" value="Unassembled WGS sequence"/>
</dbReference>
<evidence type="ECO:0000256" key="1">
    <source>
        <dbReference type="SAM" id="MobiDB-lite"/>
    </source>
</evidence>
<dbReference type="EMBL" id="JBHSWD010000001">
    <property type="protein sequence ID" value="MFC6591700.1"/>
    <property type="molecule type" value="Genomic_DNA"/>
</dbReference>
<feature type="region of interest" description="Disordered" evidence="1">
    <location>
        <begin position="141"/>
        <end position="175"/>
    </location>
</feature>
<gene>
    <name evidence="2" type="ORF">ACFP81_06520</name>
</gene>
<feature type="compositionally biased region" description="Acidic residues" evidence="1">
    <location>
        <begin position="149"/>
        <end position="158"/>
    </location>
</feature>
<name>A0ABW1YDS6_9DEIO</name>
<evidence type="ECO:0000313" key="3">
    <source>
        <dbReference type="Proteomes" id="UP001596297"/>
    </source>
</evidence>
<reference evidence="3" key="1">
    <citation type="journal article" date="2019" name="Int. J. Syst. Evol. Microbiol.">
        <title>The Global Catalogue of Microorganisms (GCM) 10K type strain sequencing project: providing services to taxonomists for standard genome sequencing and annotation.</title>
        <authorList>
            <consortium name="The Broad Institute Genomics Platform"/>
            <consortium name="The Broad Institute Genome Sequencing Center for Infectious Disease"/>
            <person name="Wu L."/>
            <person name="Ma J."/>
        </authorList>
    </citation>
    <scope>NUCLEOTIDE SEQUENCE [LARGE SCALE GENOMIC DNA]</scope>
    <source>
        <strain evidence="3">CGMCC 1.15772</strain>
    </source>
</reference>
<proteinExistence type="predicted"/>
<accession>A0ABW1YDS6</accession>
<organism evidence="2 3">
    <name type="scientific">Deinococcus lacus</name>
    <dbReference type="NCBI Taxonomy" id="392561"/>
    <lineage>
        <taxon>Bacteria</taxon>
        <taxon>Thermotogati</taxon>
        <taxon>Deinococcota</taxon>
        <taxon>Deinococci</taxon>
        <taxon>Deinococcales</taxon>
        <taxon>Deinococcaceae</taxon>
        <taxon>Deinococcus</taxon>
    </lineage>
</organism>